<organism evidence="3 4">
    <name type="scientific">Polarella glacialis</name>
    <name type="common">Dinoflagellate</name>
    <dbReference type="NCBI Taxonomy" id="89957"/>
    <lineage>
        <taxon>Eukaryota</taxon>
        <taxon>Sar</taxon>
        <taxon>Alveolata</taxon>
        <taxon>Dinophyceae</taxon>
        <taxon>Suessiales</taxon>
        <taxon>Suessiaceae</taxon>
        <taxon>Polarella</taxon>
    </lineage>
</organism>
<comment type="caution">
    <text evidence="3">The sequence shown here is derived from an EMBL/GenBank/DDBJ whole genome shotgun (WGS) entry which is preliminary data.</text>
</comment>
<feature type="transmembrane region" description="Helical" evidence="2">
    <location>
        <begin position="233"/>
        <end position="255"/>
    </location>
</feature>
<keyword evidence="2" id="KW-1133">Transmembrane helix</keyword>
<dbReference type="AlphaFoldDB" id="A0A813FHU6"/>
<keyword evidence="4" id="KW-1185">Reference proteome</keyword>
<evidence type="ECO:0000256" key="1">
    <source>
        <dbReference type="SAM" id="MobiDB-lite"/>
    </source>
</evidence>
<feature type="transmembrane region" description="Helical" evidence="2">
    <location>
        <begin position="206"/>
        <end position="227"/>
    </location>
</feature>
<dbReference type="Proteomes" id="UP000654075">
    <property type="component" value="Unassembled WGS sequence"/>
</dbReference>
<dbReference type="OrthoDB" id="420519at2759"/>
<evidence type="ECO:0000256" key="2">
    <source>
        <dbReference type="SAM" id="Phobius"/>
    </source>
</evidence>
<reference evidence="3" key="1">
    <citation type="submission" date="2021-02" db="EMBL/GenBank/DDBJ databases">
        <authorList>
            <person name="Dougan E. K."/>
            <person name="Rhodes N."/>
            <person name="Thang M."/>
            <person name="Chan C."/>
        </authorList>
    </citation>
    <scope>NUCLEOTIDE SEQUENCE</scope>
</reference>
<feature type="region of interest" description="Disordered" evidence="1">
    <location>
        <begin position="433"/>
        <end position="459"/>
    </location>
</feature>
<name>A0A813FHU6_POLGL</name>
<feature type="compositionally biased region" description="Basic and acidic residues" evidence="1">
    <location>
        <begin position="9"/>
        <end position="22"/>
    </location>
</feature>
<dbReference type="EMBL" id="CAJNNV010025026">
    <property type="protein sequence ID" value="CAE8611482.1"/>
    <property type="molecule type" value="Genomic_DNA"/>
</dbReference>
<protein>
    <submittedName>
        <fullName evidence="3">Uncharacterized protein</fullName>
    </submittedName>
</protein>
<evidence type="ECO:0000313" key="4">
    <source>
        <dbReference type="Proteomes" id="UP000654075"/>
    </source>
</evidence>
<feature type="region of interest" description="Disordered" evidence="1">
    <location>
        <begin position="1"/>
        <end position="22"/>
    </location>
</feature>
<gene>
    <name evidence="3" type="ORF">PGLA1383_LOCUS29284</name>
</gene>
<feature type="compositionally biased region" description="Basic and acidic residues" evidence="1">
    <location>
        <begin position="438"/>
        <end position="452"/>
    </location>
</feature>
<keyword evidence="2" id="KW-0812">Transmembrane</keyword>
<evidence type="ECO:0000313" key="3">
    <source>
        <dbReference type="EMBL" id="CAE8611482.1"/>
    </source>
</evidence>
<keyword evidence="2" id="KW-0472">Membrane</keyword>
<accession>A0A813FHU6</accession>
<proteinExistence type="predicted"/>
<sequence>MAAATQRPMGKEELEQHHSDCPPLPGHREHSCTDITWLLLLSLAMGGLYYPIWHAESNGDLTKFFRGFDYKGRMCGRDVPGSFEFWCQRPGYPPDSKHPICVAECPNSSHADHACFHEFRNGSNATVATPDYATIAFGRRCLQNPELDKTVAEGLSLLAQLEEPGTTTLPPSRNSSGMIEAMLKKAEDCDITTNLLTAAGSIKRGAGVLGAAFVAASLTGYIYLFVLDVCAKFLIRVSLLLMVIVPTMAGGWYLYEVYKNGILANLMSLEVTNALDNSIFMSKAFPASFFPNRRGKSEMSMSNPSSVPVILGASAARRLGGCFQVPAFGGISGWAPVFRCLLLAASAARRLFSSACFWRRRRLGAWAPVFRCLLWAAAARRLGACVQVPAFGGVGGSAPRRLFSSACFWRRRRLGACFQVPVAGLGRLPRSLAGGGKGGREEERRLGVKGEGGRAGVEEEEQRLGVLGEVEANPAKSSFLALREFVKEKWQLEKEQAIPIMTYRDAERDECIFNQTSFKDALIGTSQDIIWFQVHLSWADRNKYRPWKLLSFLENSSRSFSAFLLSP</sequence>